<comment type="function">
    <text evidence="7">Catalyzes the transfer of the enolpyruvyl moiety of phosphoenolpyruvate (PEP) to the 5-hydroxyl of shikimate-3-phosphate (S3P) to produce enolpyruvyl shikimate-3-phosphate and inorganic phosphate.</text>
</comment>
<evidence type="ECO:0000256" key="6">
    <source>
        <dbReference type="ARBA" id="ARBA00044633"/>
    </source>
</evidence>
<keyword evidence="4 7" id="KW-0808">Transferase</keyword>
<dbReference type="SUPFAM" id="SSF55205">
    <property type="entry name" value="EPT/RTPC-like"/>
    <property type="match status" value="1"/>
</dbReference>
<evidence type="ECO:0000256" key="4">
    <source>
        <dbReference type="ARBA" id="ARBA00022679"/>
    </source>
</evidence>
<evidence type="ECO:0000256" key="1">
    <source>
        <dbReference type="ARBA" id="ARBA00004811"/>
    </source>
</evidence>
<dbReference type="InterPro" id="IPR036968">
    <property type="entry name" value="Enolpyruvate_Tfrase_sf"/>
</dbReference>
<proteinExistence type="inferred from homology"/>
<feature type="binding site" evidence="7">
    <location>
        <position position="194"/>
    </location>
    <ligand>
        <name>3-phosphoshikimate</name>
        <dbReference type="ChEBI" id="CHEBI:145989"/>
    </ligand>
</feature>
<reference evidence="9 10" key="1">
    <citation type="submission" date="2016-10" db="EMBL/GenBank/DDBJ databases">
        <authorList>
            <person name="de Groot N.N."/>
        </authorList>
    </citation>
    <scope>NUCLEOTIDE SEQUENCE [LARGE SCALE GENOMIC DNA]</scope>
    <source>
        <strain evidence="9 10">AA1</strain>
    </source>
</reference>
<dbReference type="UniPathway" id="UPA00053">
    <property type="reaction ID" value="UER00089"/>
</dbReference>
<evidence type="ECO:0000256" key="7">
    <source>
        <dbReference type="HAMAP-Rule" id="MF_00210"/>
    </source>
</evidence>
<comment type="similarity">
    <text evidence="2 7">Belongs to the EPSP synthase family.</text>
</comment>
<feature type="domain" description="Enolpyruvate transferase" evidence="8">
    <location>
        <begin position="14"/>
        <end position="414"/>
    </location>
</feature>
<feature type="binding site" evidence="7">
    <location>
        <position position="120"/>
    </location>
    <ligand>
        <name>phosphoenolpyruvate</name>
        <dbReference type="ChEBI" id="CHEBI:58702"/>
    </ligand>
</feature>
<comment type="caution">
    <text evidence="7">Lacks conserved residue(s) required for the propagation of feature annotation.</text>
</comment>
<dbReference type="GO" id="GO:0005737">
    <property type="term" value="C:cytoplasm"/>
    <property type="evidence" value="ECO:0007669"/>
    <property type="project" value="UniProtKB-SubCell"/>
</dbReference>
<comment type="pathway">
    <text evidence="1 7">Metabolic intermediate biosynthesis; chorismate biosynthesis; chorismate from D-erythrose 4-phosphate and phosphoenolpyruvate: step 6/7.</text>
</comment>
<feature type="binding site" evidence="7">
    <location>
        <position position="26"/>
    </location>
    <ligand>
        <name>3-phosphoshikimate</name>
        <dbReference type="ChEBI" id="CHEBI:145989"/>
    </ligand>
</feature>
<evidence type="ECO:0000256" key="3">
    <source>
        <dbReference type="ARBA" id="ARBA00022605"/>
    </source>
</evidence>
<dbReference type="GO" id="GO:0009423">
    <property type="term" value="P:chorismate biosynthetic process"/>
    <property type="evidence" value="ECO:0007669"/>
    <property type="project" value="UniProtKB-UniRule"/>
</dbReference>
<name>A0A1G5E6L4_9BACT</name>
<dbReference type="GO" id="GO:0003866">
    <property type="term" value="F:3-phosphoshikimate 1-carboxyvinyltransferase activity"/>
    <property type="evidence" value="ECO:0007669"/>
    <property type="project" value="UniProtKB-UniRule"/>
</dbReference>
<comment type="subcellular location">
    <subcellularLocation>
        <location evidence="7">Cytoplasm</location>
    </subcellularLocation>
</comment>
<feature type="binding site" evidence="7">
    <location>
        <position position="381"/>
    </location>
    <ligand>
        <name>phosphoenolpyruvate</name>
        <dbReference type="ChEBI" id="CHEBI:58702"/>
    </ligand>
</feature>
<dbReference type="OrthoDB" id="9809920at2"/>
<evidence type="ECO:0000313" key="9">
    <source>
        <dbReference type="EMBL" id="SCY22350.1"/>
    </source>
</evidence>
<organism evidence="9 10">
    <name type="scientific">Desulfoluna spongiiphila</name>
    <dbReference type="NCBI Taxonomy" id="419481"/>
    <lineage>
        <taxon>Bacteria</taxon>
        <taxon>Pseudomonadati</taxon>
        <taxon>Thermodesulfobacteriota</taxon>
        <taxon>Desulfobacteria</taxon>
        <taxon>Desulfobacterales</taxon>
        <taxon>Desulfolunaceae</taxon>
        <taxon>Desulfoluna</taxon>
    </lineage>
</organism>
<evidence type="ECO:0000256" key="5">
    <source>
        <dbReference type="ARBA" id="ARBA00023141"/>
    </source>
</evidence>
<dbReference type="Gene3D" id="3.65.10.10">
    <property type="entry name" value="Enolpyruvate transferase domain"/>
    <property type="match status" value="2"/>
</dbReference>
<dbReference type="InterPro" id="IPR023193">
    <property type="entry name" value="EPSP_synthase_CS"/>
</dbReference>
<keyword evidence="7" id="KW-0963">Cytoplasm</keyword>
<feature type="binding site" evidence="7">
    <location>
        <position position="406"/>
    </location>
    <ligand>
        <name>phosphoenolpyruvate</name>
        <dbReference type="ChEBI" id="CHEBI:58702"/>
    </ligand>
</feature>
<feature type="binding site" evidence="7">
    <location>
        <position position="336"/>
    </location>
    <ligand>
        <name>3-phosphoshikimate</name>
        <dbReference type="ChEBI" id="CHEBI:145989"/>
    </ligand>
</feature>
<feature type="binding site" evidence="7">
    <location>
        <position position="22"/>
    </location>
    <ligand>
        <name>3-phosphoshikimate</name>
        <dbReference type="ChEBI" id="CHEBI:145989"/>
    </ligand>
</feature>
<feature type="binding site" evidence="7">
    <location>
        <position position="21"/>
    </location>
    <ligand>
        <name>3-phosphoshikimate</name>
        <dbReference type="ChEBI" id="CHEBI:145989"/>
    </ligand>
</feature>
<dbReference type="PANTHER" id="PTHR21090">
    <property type="entry name" value="AROM/DEHYDROQUINATE SYNTHASE"/>
    <property type="match status" value="1"/>
</dbReference>
<dbReference type="NCBIfam" id="TIGR01356">
    <property type="entry name" value="aroA"/>
    <property type="match status" value="1"/>
</dbReference>
<dbReference type="AlphaFoldDB" id="A0A1G5E6L4"/>
<dbReference type="RefSeq" id="WP_092210438.1">
    <property type="nucleotide sequence ID" value="NZ_FMUX01000005.1"/>
</dbReference>
<keyword evidence="10" id="KW-1185">Reference proteome</keyword>
<dbReference type="PIRSF" id="PIRSF000505">
    <property type="entry name" value="EPSPS"/>
    <property type="match status" value="1"/>
</dbReference>
<dbReference type="HAMAP" id="MF_00210">
    <property type="entry name" value="EPSP_synth"/>
    <property type="match status" value="1"/>
</dbReference>
<feature type="binding site" evidence="7">
    <location>
        <position position="168"/>
    </location>
    <ligand>
        <name>phosphoenolpyruvate</name>
        <dbReference type="ChEBI" id="CHEBI:58702"/>
    </ligand>
</feature>
<dbReference type="PANTHER" id="PTHR21090:SF5">
    <property type="entry name" value="PENTAFUNCTIONAL AROM POLYPEPTIDE"/>
    <property type="match status" value="1"/>
</dbReference>
<keyword evidence="3 7" id="KW-0028">Amino-acid biosynthesis</keyword>
<protein>
    <recommendedName>
        <fullName evidence="7">3-phosphoshikimate 1-carboxyvinyltransferase</fullName>
        <ecNumber evidence="7">2.5.1.19</ecNumber>
    </recommendedName>
    <alternativeName>
        <fullName evidence="7">5-enolpyruvylshikimate-3-phosphate synthase</fullName>
        <shortName evidence="7">EPSP synthase</shortName>
        <shortName evidence="7">EPSPS</shortName>
    </alternativeName>
</protein>
<dbReference type="EC" id="2.5.1.19" evidence="7"/>
<comment type="subunit">
    <text evidence="7">Monomer.</text>
</comment>
<dbReference type="InterPro" id="IPR001986">
    <property type="entry name" value="Enolpyruvate_Tfrase_dom"/>
</dbReference>
<feature type="binding site" evidence="7">
    <location>
        <position position="167"/>
    </location>
    <ligand>
        <name>3-phosphoshikimate</name>
        <dbReference type="ChEBI" id="CHEBI:145989"/>
    </ligand>
</feature>
<feature type="binding site" evidence="7">
    <location>
        <position position="21"/>
    </location>
    <ligand>
        <name>phosphoenolpyruvate</name>
        <dbReference type="ChEBI" id="CHEBI:58702"/>
    </ligand>
</feature>
<feature type="binding site" evidence="7">
    <location>
        <position position="92"/>
    </location>
    <ligand>
        <name>phosphoenolpyruvate</name>
        <dbReference type="ChEBI" id="CHEBI:58702"/>
    </ligand>
</feature>
<dbReference type="GO" id="GO:0008652">
    <property type="term" value="P:amino acid biosynthetic process"/>
    <property type="evidence" value="ECO:0007669"/>
    <property type="project" value="UniProtKB-KW"/>
</dbReference>
<dbReference type="Pfam" id="PF00275">
    <property type="entry name" value="EPSP_synthase"/>
    <property type="match status" value="1"/>
</dbReference>
<comment type="catalytic activity">
    <reaction evidence="6">
        <text>3-phosphoshikimate + phosphoenolpyruvate = 5-O-(1-carboxyvinyl)-3-phosphoshikimate + phosphate</text>
        <dbReference type="Rhea" id="RHEA:21256"/>
        <dbReference type="ChEBI" id="CHEBI:43474"/>
        <dbReference type="ChEBI" id="CHEBI:57701"/>
        <dbReference type="ChEBI" id="CHEBI:58702"/>
        <dbReference type="ChEBI" id="CHEBI:145989"/>
        <dbReference type="EC" id="2.5.1.19"/>
    </reaction>
    <physiologicalReaction direction="left-to-right" evidence="6">
        <dbReference type="Rhea" id="RHEA:21257"/>
    </physiologicalReaction>
</comment>
<dbReference type="Proteomes" id="UP000198870">
    <property type="component" value="Unassembled WGS sequence"/>
</dbReference>
<evidence type="ECO:0000256" key="2">
    <source>
        <dbReference type="ARBA" id="ARBA00009948"/>
    </source>
</evidence>
<feature type="binding site" evidence="7">
    <location>
        <position position="168"/>
    </location>
    <ligand>
        <name>3-phosphoshikimate</name>
        <dbReference type="ChEBI" id="CHEBI:145989"/>
    </ligand>
</feature>
<dbReference type="CDD" id="cd01556">
    <property type="entry name" value="EPSP_synthase"/>
    <property type="match status" value="1"/>
</dbReference>
<evidence type="ECO:0000259" key="8">
    <source>
        <dbReference type="Pfam" id="PF00275"/>
    </source>
</evidence>
<feature type="active site" description="Proton acceptor" evidence="7">
    <location>
        <position position="309"/>
    </location>
</feature>
<feature type="binding site" evidence="7">
    <location>
        <position position="309"/>
    </location>
    <ligand>
        <name>3-phosphoshikimate</name>
        <dbReference type="ChEBI" id="CHEBI:145989"/>
    </ligand>
</feature>
<evidence type="ECO:0000313" key="10">
    <source>
        <dbReference type="Proteomes" id="UP000198870"/>
    </source>
</evidence>
<sequence>MREITPGMGRDNMAVTLPGSKSYSHRLLIAAALAEGESRITGLLRSEDTLLTRDALRAFGAVIEDDGEAMVVTGTGGRFQACAEPIYLANSGTSMRLLTGIAALGQGETVLTGTKRMGERPIEDLLVAMRQAGTPAQCVNPTQCPPVKVTGGHFEGGKVTLDCRISSQFLSSLLLAGPYAPKGIEVTVAGELVSRPYVEITLDIMARFGIEVTHDDFQVFRVAPNQSYKPGTYHCEPDGSNASYFWAAAAVTGKSVKVMNVTKKSRQGDVGLVDVLEKMGCTVTHEDDGTTVTGGELSAVTVDMALMPDVVPTLAVVAAHAKGTTVIENVAHLREKECDRLGCVAVELRKMGIDAVAKESSLEITGGTLTGSEVETYDDHRMAMSFSVAGLTTPGVRILDPGCVKKSFPSYWDVFDSLQ</sequence>
<accession>A0A1G5E6L4</accession>
<keyword evidence="5 7" id="KW-0057">Aromatic amino acid biosynthesis</keyword>
<dbReference type="InterPro" id="IPR006264">
    <property type="entry name" value="EPSP_synthase"/>
</dbReference>
<feature type="binding site" evidence="7">
    <location>
        <position position="340"/>
    </location>
    <ligand>
        <name>phosphoenolpyruvate</name>
        <dbReference type="ChEBI" id="CHEBI:58702"/>
    </ligand>
</feature>
<dbReference type="GO" id="GO:0009073">
    <property type="term" value="P:aromatic amino acid family biosynthetic process"/>
    <property type="evidence" value="ECO:0007669"/>
    <property type="project" value="UniProtKB-KW"/>
</dbReference>
<dbReference type="PROSITE" id="PS00104">
    <property type="entry name" value="EPSP_SYNTHASE_1"/>
    <property type="match status" value="1"/>
</dbReference>
<gene>
    <name evidence="7" type="primary">aroA</name>
    <name evidence="9" type="ORF">SAMN05216233_105189</name>
</gene>
<feature type="binding site" evidence="7">
    <location>
        <position position="166"/>
    </location>
    <ligand>
        <name>3-phosphoshikimate</name>
        <dbReference type="ChEBI" id="CHEBI:145989"/>
    </ligand>
</feature>
<dbReference type="STRING" id="419481.SAMN05216233_105189"/>
<dbReference type="InterPro" id="IPR013792">
    <property type="entry name" value="RNA3'P_cycl/enolpyr_Trfase_a/b"/>
</dbReference>
<dbReference type="EMBL" id="FMUX01000005">
    <property type="protein sequence ID" value="SCY22350.1"/>
    <property type="molecule type" value="Genomic_DNA"/>
</dbReference>